<evidence type="ECO:0000256" key="6">
    <source>
        <dbReference type="SAM" id="Phobius"/>
    </source>
</evidence>
<feature type="transmembrane region" description="Helical" evidence="6">
    <location>
        <begin position="168"/>
        <end position="190"/>
    </location>
</feature>
<dbReference type="Pfam" id="PF00610">
    <property type="entry name" value="DEP"/>
    <property type="match status" value="1"/>
</dbReference>
<dbReference type="CDD" id="cd04443">
    <property type="entry name" value="DEP_GPR155"/>
    <property type="match status" value="1"/>
</dbReference>
<dbReference type="Gene3D" id="1.10.10.10">
    <property type="entry name" value="Winged helix-like DNA-binding domain superfamily/Winged helix DNA-binding domain"/>
    <property type="match status" value="1"/>
</dbReference>
<evidence type="ECO:0000256" key="4">
    <source>
        <dbReference type="ARBA" id="ARBA00023136"/>
    </source>
</evidence>
<feature type="domain" description="DEP" evidence="7">
    <location>
        <begin position="741"/>
        <end position="809"/>
    </location>
</feature>
<dbReference type="GO" id="GO:0016020">
    <property type="term" value="C:membrane"/>
    <property type="evidence" value="ECO:0007669"/>
    <property type="project" value="UniProtKB-SubCell"/>
</dbReference>
<feature type="region of interest" description="Disordered" evidence="5">
    <location>
        <begin position="815"/>
        <end position="841"/>
    </location>
</feature>
<feature type="transmembrane region" description="Helical" evidence="6">
    <location>
        <begin position="211"/>
        <end position="234"/>
    </location>
</feature>
<evidence type="ECO:0000259" key="7">
    <source>
        <dbReference type="PROSITE" id="PS50186"/>
    </source>
</evidence>
<sequence>MNSFSDIPAKNLTIAVNMTKTLSSPVTHGFNSTNDPPSMSITRLFPALLECFGIVLCGYIAGRANVITSTQAKGLGNFVSRFALPALLFKNMVVLNFSNVDWSFLYSILIAKASVFFIVCVLTLLVASPDSRFSKAGLFPIFATQSNDFALGYPIVEALYQTTYPEYLQYIYLVAPISLMMLNPIGFIFCEIQRWKDTQNASQNKVKIVGLGLLRVLQNPIVFMVFIGIAFNFILDQKVPVYMENFLDGLANSFSGSALFYLGLTMVGKIKKLKKSAFVVLILLITAKLLVLPLLCREMVELLDKGNSVVNHTSVSNYAFLYGVFPVAPGVAIFATQFNMEVEIITSGMVISTFVSAPIMYVSAWLLTFPTMDPKPLAYAIQNVSFDISIISLVSLSIVCAGMMIWNFVKEKNFVGQILVFVLLYSSLYSTYLWTGLLAISLLLLKKRERVQIPVGIIIISGWGIPALLVGVLLITGKHNGESIDSAFFYGKEQMIITAVTLFCSIVIASVSLMCMYRTSQAGRYEGFDQSQDHKAAEPGSTAFEDSPVPINEPEPFTSSIPETSCCSCCMGNGELCCPSTEPVANISTSGSVTPSFEENEHCVSRCNSQSCILAQEEEQYLQSGDQQLTRHVFLCLLLIIGLFANLSSCLWWLFNQEPGRLYVELQFFCAVFNFGQGFISFGIFGLDKHLIILPFKRRLEFLWNNKETAENRDSSVPEEIKMTCQQFIHYHRDLCIQNIVKERRCGAKTSAGTFCGCDLVNWLIEVGLASDRGEAVIYGDKLVQGGVIQHITNNYEFRDEYLFYRFLQKSPEQSPPAINANIPQQEQYKEIEHSSPSLKT</sequence>
<dbReference type="Ensembl" id="ENSBMST00010008352.1">
    <property type="protein sequence ID" value="ENSBMSP00010007483.1"/>
    <property type="gene ID" value="ENSBMSG00010005540.1"/>
</dbReference>
<accession>A0A8C0CJM1</accession>
<feature type="transmembrane region" description="Helical" evidence="6">
    <location>
        <begin position="104"/>
        <end position="126"/>
    </location>
</feature>
<name>A0A8C0CJM1_BALMU</name>
<protein>
    <submittedName>
        <fullName evidence="8">G protein-coupled receptor 155</fullName>
    </submittedName>
</protein>
<dbReference type="InterPro" id="IPR036388">
    <property type="entry name" value="WH-like_DNA-bd_sf"/>
</dbReference>
<feature type="transmembrane region" description="Helical" evidence="6">
    <location>
        <begin position="633"/>
        <end position="654"/>
    </location>
</feature>
<feature type="transmembrane region" description="Helical" evidence="6">
    <location>
        <begin position="388"/>
        <end position="406"/>
    </location>
</feature>
<evidence type="ECO:0000256" key="5">
    <source>
        <dbReference type="SAM" id="MobiDB-lite"/>
    </source>
</evidence>
<feature type="transmembrane region" description="Helical" evidence="6">
    <location>
        <begin position="44"/>
        <end position="66"/>
    </location>
</feature>
<dbReference type="PROSITE" id="PS50186">
    <property type="entry name" value="DEP"/>
    <property type="match status" value="1"/>
</dbReference>
<gene>
    <name evidence="8" type="primary">GPR155</name>
</gene>
<dbReference type="Pfam" id="PF03547">
    <property type="entry name" value="Mem_trans"/>
    <property type="match status" value="1"/>
</dbReference>
<dbReference type="InterPro" id="IPR004776">
    <property type="entry name" value="Mem_transp_PIN-like"/>
</dbReference>
<dbReference type="GO" id="GO:0030514">
    <property type="term" value="P:negative regulation of BMP signaling pathway"/>
    <property type="evidence" value="ECO:0007669"/>
    <property type="project" value="TreeGrafter"/>
</dbReference>
<dbReference type="SMART" id="SM00049">
    <property type="entry name" value="DEP"/>
    <property type="match status" value="1"/>
</dbReference>
<dbReference type="GO" id="GO:0055085">
    <property type="term" value="P:transmembrane transport"/>
    <property type="evidence" value="ECO:0007669"/>
    <property type="project" value="InterPro"/>
</dbReference>
<organism evidence="8">
    <name type="scientific">Balaenoptera musculus</name>
    <name type="common">Blue whale</name>
    <dbReference type="NCBI Taxonomy" id="9771"/>
    <lineage>
        <taxon>Eukaryota</taxon>
        <taxon>Metazoa</taxon>
        <taxon>Chordata</taxon>
        <taxon>Craniata</taxon>
        <taxon>Vertebrata</taxon>
        <taxon>Euteleostomi</taxon>
        <taxon>Mammalia</taxon>
        <taxon>Eutheria</taxon>
        <taxon>Laurasiatheria</taxon>
        <taxon>Artiodactyla</taxon>
        <taxon>Whippomorpha</taxon>
        <taxon>Cetacea</taxon>
        <taxon>Mysticeti</taxon>
        <taxon>Balaenopteridae</taxon>
        <taxon>Balaenoptera</taxon>
    </lineage>
</organism>
<dbReference type="InterPro" id="IPR051832">
    <property type="entry name" value="mTOR-Rac_regulators"/>
</dbReference>
<comment type="subcellular location">
    <subcellularLocation>
        <location evidence="1">Membrane</location>
        <topology evidence="1">Multi-pass membrane protein</topology>
    </subcellularLocation>
</comment>
<feature type="transmembrane region" description="Helical" evidence="6">
    <location>
        <begin position="276"/>
        <end position="295"/>
    </location>
</feature>
<feature type="region of interest" description="Disordered" evidence="5">
    <location>
        <begin position="529"/>
        <end position="554"/>
    </location>
</feature>
<dbReference type="InterPro" id="IPR000591">
    <property type="entry name" value="DEP_dom"/>
</dbReference>
<dbReference type="InterPro" id="IPR037368">
    <property type="entry name" value="GPR155_DEP"/>
</dbReference>
<evidence type="ECO:0000256" key="1">
    <source>
        <dbReference type="ARBA" id="ARBA00004141"/>
    </source>
</evidence>
<feature type="transmembrane region" description="Helical" evidence="6">
    <location>
        <begin position="495"/>
        <end position="517"/>
    </location>
</feature>
<dbReference type="GO" id="GO:0035556">
    <property type="term" value="P:intracellular signal transduction"/>
    <property type="evidence" value="ECO:0007669"/>
    <property type="project" value="InterPro"/>
</dbReference>
<feature type="transmembrane region" description="Helical" evidence="6">
    <location>
        <begin position="418"/>
        <end position="445"/>
    </location>
</feature>
<evidence type="ECO:0000313" key="8">
    <source>
        <dbReference type="Ensembl" id="ENSBMSP00010007483.1"/>
    </source>
</evidence>
<evidence type="ECO:0000256" key="2">
    <source>
        <dbReference type="ARBA" id="ARBA00022692"/>
    </source>
</evidence>
<keyword evidence="4 6" id="KW-0472">Membrane</keyword>
<dbReference type="Gene3D" id="1.20.1070.10">
    <property type="entry name" value="Rhodopsin 7-helix transmembrane proteins"/>
    <property type="match status" value="1"/>
</dbReference>
<dbReference type="GeneTree" id="ENSGT00390000004153"/>
<dbReference type="PANTHER" id="PTHR22829">
    <property type="entry name" value="DEP DOMAIN PROTEIN"/>
    <property type="match status" value="1"/>
</dbReference>
<dbReference type="InterPro" id="IPR036390">
    <property type="entry name" value="WH_DNA-bd_sf"/>
</dbReference>
<keyword evidence="3 6" id="KW-1133">Transmembrane helix</keyword>
<dbReference type="SUPFAM" id="SSF46785">
    <property type="entry name" value="Winged helix' DNA-binding domain"/>
    <property type="match status" value="1"/>
</dbReference>
<dbReference type="AlphaFoldDB" id="A0A8C0CJM1"/>
<feature type="transmembrane region" description="Helical" evidence="6">
    <location>
        <begin position="344"/>
        <end position="367"/>
    </location>
</feature>
<feature type="transmembrane region" description="Helical" evidence="6">
    <location>
        <begin position="666"/>
        <end position="687"/>
    </location>
</feature>
<proteinExistence type="predicted"/>
<feature type="transmembrane region" description="Helical" evidence="6">
    <location>
        <begin position="457"/>
        <end position="475"/>
    </location>
</feature>
<keyword evidence="2 6" id="KW-0812">Transmembrane</keyword>
<dbReference type="PANTHER" id="PTHR22829:SF5">
    <property type="entry name" value="INTEGRAL MEMBRANE PROTEIN GPR155"/>
    <property type="match status" value="1"/>
</dbReference>
<reference evidence="8" key="1">
    <citation type="submission" date="2023-09" db="UniProtKB">
        <authorList>
            <consortium name="Ensembl"/>
        </authorList>
    </citation>
    <scope>IDENTIFICATION</scope>
</reference>
<evidence type="ECO:0000256" key="3">
    <source>
        <dbReference type="ARBA" id="ARBA00022989"/>
    </source>
</evidence>